<reference evidence="1" key="1">
    <citation type="submission" date="2021-06" db="EMBL/GenBank/DDBJ databases">
        <authorList>
            <person name="Kallberg Y."/>
            <person name="Tangrot J."/>
            <person name="Rosling A."/>
        </authorList>
    </citation>
    <scope>NUCLEOTIDE SEQUENCE</scope>
    <source>
        <strain evidence="1">FL966</strain>
    </source>
</reference>
<dbReference type="AlphaFoldDB" id="A0A9N9KIS5"/>
<comment type="caution">
    <text evidence="1">The sequence shown here is derived from an EMBL/GenBank/DDBJ whole genome shotgun (WGS) entry which is preliminary data.</text>
</comment>
<proteinExistence type="predicted"/>
<feature type="non-terminal residue" evidence="1">
    <location>
        <position position="1"/>
    </location>
</feature>
<organism evidence="1 2">
    <name type="scientific">Cetraspora pellucida</name>
    <dbReference type="NCBI Taxonomy" id="1433469"/>
    <lineage>
        <taxon>Eukaryota</taxon>
        <taxon>Fungi</taxon>
        <taxon>Fungi incertae sedis</taxon>
        <taxon>Mucoromycota</taxon>
        <taxon>Glomeromycotina</taxon>
        <taxon>Glomeromycetes</taxon>
        <taxon>Diversisporales</taxon>
        <taxon>Gigasporaceae</taxon>
        <taxon>Cetraspora</taxon>
    </lineage>
</organism>
<sequence>EYRNEVGEVLKANPTVDETVNLALNCPETLLDFSEYRVRPTRIDLENETGTIDIDYHPQWNECQCGPHTKINNWWLVKDLQRKRGPLPKSK</sequence>
<evidence type="ECO:0000313" key="2">
    <source>
        <dbReference type="Proteomes" id="UP000789759"/>
    </source>
</evidence>
<protein>
    <submittedName>
        <fullName evidence="1">22590_t:CDS:1</fullName>
    </submittedName>
</protein>
<feature type="non-terminal residue" evidence="1">
    <location>
        <position position="91"/>
    </location>
</feature>
<dbReference type="Proteomes" id="UP000789759">
    <property type="component" value="Unassembled WGS sequence"/>
</dbReference>
<dbReference type="OrthoDB" id="10463555at2759"/>
<gene>
    <name evidence="1" type="ORF">CPELLU_LOCUS21114</name>
</gene>
<name>A0A9N9KIS5_9GLOM</name>
<accession>A0A9N9KIS5</accession>
<evidence type="ECO:0000313" key="1">
    <source>
        <dbReference type="EMBL" id="CAG8834491.1"/>
    </source>
</evidence>
<keyword evidence="2" id="KW-1185">Reference proteome</keyword>
<dbReference type="EMBL" id="CAJVQA010073602">
    <property type="protein sequence ID" value="CAG8834491.1"/>
    <property type="molecule type" value="Genomic_DNA"/>
</dbReference>